<comment type="catalytic activity">
    <reaction evidence="19">
        <text>(6R)-5,10-methylenetetrahydrofolyl-(gamma-L-Glu)(n) + L-glutamate + ATP = (6R)-5,10-methylenetetrahydrofolyl-(gamma-L-Glu)(n+1) + ADP + phosphate + H(+)</text>
        <dbReference type="Rhea" id="RHEA:51912"/>
        <dbReference type="Rhea" id="RHEA-COMP:13257"/>
        <dbReference type="Rhea" id="RHEA-COMP:13258"/>
        <dbReference type="ChEBI" id="CHEBI:15378"/>
        <dbReference type="ChEBI" id="CHEBI:29985"/>
        <dbReference type="ChEBI" id="CHEBI:30616"/>
        <dbReference type="ChEBI" id="CHEBI:43474"/>
        <dbReference type="ChEBI" id="CHEBI:136572"/>
        <dbReference type="ChEBI" id="CHEBI:456216"/>
        <dbReference type="EC" id="6.3.2.17"/>
    </reaction>
</comment>
<dbReference type="Proteomes" id="UP000824150">
    <property type="component" value="Unassembled WGS sequence"/>
</dbReference>
<evidence type="ECO:0000313" key="25">
    <source>
        <dbReference type="Proteomes" id="UP000824150"/>
    </source>
</evidence>
<name>A0A9E2NS22_9GAMM</name>
<dbReference type="InterPro" id="IPR036565">
    <property type="entry name" value="Mur-like_cat_sf"/>
</dbReference>
<comment type="catalytic activity">
    <reaction evidence="18">
        <text>10-formyltetrahydrofolyl-(gamma-L-Glu)(n) + L-glutamate + ATP = 10-formyltetrahydrofolyl-(gamma-L-Glu)(n+1) + ADP + phosphate + H(+)</text>
        <dbReference type="Rhea" id="RHEA:51904"/>
        <dbReference type="Rhea" id="RHEA-COMP:13088"/>
        <dbReference type="Rhea" id="RHEA-COMP:14300"/>
        <dbReference type="ChEBI" id="CHEBI:15378"/>
        <dbReference type="ChEBI" id="CHEBI:29985"/>
        <dbReference type="ChEBI" id="CHEBI:30616"/>
        <dbReference type="ChEBI" id="CHEBI:43474"/>
        <dbReference type="ChEBI" id="CHEBI:134413"/>
        <dbReference type="ChEBI" id="CHEBI:456216"/>
        <dbReference type="EC" id="6.3.2.17"/>
    </reaction>
</comment>
<keyword evidence="10 21" id="KW-0547">Nucleotide-binding</keyword>
<dbReference type="GO" id="GO:0008841">
    <property type="term" value="F:dihydrofolate synthase activity"/>
    <property type="evidence" value="ECO:0007669"/>
    <property type="project" value="UniProtKB-EC"/>
</dbReference>
<dbReference type="EC" id="6.3.2.12" evidence="5"/>
<feature type="domain" description="Mur ligase central" evidence="23">
    <location>
        <begin position="50"/>
        <end position="210"/>
    </location>
</feature>
<evidence type="ECO:0000256" key="20">
    <source>
        <dbReference type="ARBA" id="ARBA00049161"/>
    </source>
</evidence>
<gene>
    <name evidence="24" type="ORF">IAA31_04650</name>
</gene>
<comment type="similarity">
    <text evidence="4 21">Belongs to the folylpolyglutamate synthase family.</text>
</comment>
<evidence type="ECO:0000256" key="5">
    <source>
        <dbReference type="ARBA" id="ARBA00013023"/>
    </source>
</evidence>
<evidence type="ECO:0000256" key="1">
    <source>
        <dbReference type="ARBA" id="ARBA00002714"/>
    </source>
</evidence>
<dbReference type="GO" id="GO:0046872">
    <property type="term" value="F:metal ion binding"/>
    <property type="evidence" value="ECO:0007669"/>
    <property type="project" value="UniProtKB-KW"/>
</dbReference>
<evidence type="ECO:0000256" key="2">
    <source>
        <dbReference type="ARBA" id="ARBA00004799"/>
    </source>
</evidence>
<reference evidence="24" key="2">
    <citation type="submission" date="2021-04" db="EMBL/GenBank/DDBJ databases">
        <authorList>
            <person name="Gilroy R."/>
        </authorList>
    </citation>
    <scope>NUCLEOTIDE SEQUENCE</scope>
    <source>
        <strain evidence="24">687</strain>
    </source>
</reference>
<evidence type="ECO:0000259" key="23">
    <source>
        <dbReference type="Pfam" id="PF08245"/>
    </source>
</evidence>
<dbReference type="Gene3D" id="3.40.1190.10">
    <property type="entry name" value="Mur-like, catalytic domain"/>
    <property type="match status" value="1"/>
</dbReference>
<dbReference type="Gene3D" id="3.90.190.20">
    <property type="entry name" value="Mur ligase, C-terminal domain"/>
    <property type="match status" value="1"/>
</dbReference>
<evidence type="ECO:0000256" key="16">
    <source>
        <dbReference type="ARBA" id="ARBA00032510"/>
    </source>
</evidence>
<dbReference type="GO" id="GO:0005737">
    <property type="term" value="C:cytoplasm"/>
    <property type="evidence" value="ECO:0007669"/>
    <property type="project" value="TreeGrafter"/>
</dbReference>
<evidence type="ECO:0000256" key="18">
    <source>
        <dbReference type="ARBA" id="ARBA00047808"/>
    </source>
</evidence>
<evidence type="ECO:0000256" key="17">
    <source>
        <dbReference type="ARBA" id="ARBA00047493"/>
    </source>
</evidence>
<evidence type="ECO:0000256" key="13">
    <source>
        <dbReference type="ARBA" id="ARBA00022909"/>
    </source>
</evidence>
<dbReference type="NCBIfam" id="TIGR01499">
    <property type="entry name" value="folC"/>
    <property type="match status" value="1"/>
</dbReference>
<accession>A0A9E2NS22</accession>
<evidence type="ECO:0000313" key="24">
    <source>
        <dbReference type="EMBL" id="MBU3826761.1"/>
    </source>
</evidence>
<evidence type="ECO:0000256" key="14">
    <source>
        <dbReference type="ARBA" id="ARBA00030048"/>
    </source>
</evidence>
<evidence type="ECO:0000256" key="6">
    <source>
        <dbReference type="ARBA" id="ARBA00013025"/>
    </source>
</evidence>
<dbReference type="SUPFAM" id="SSF53244">
    <property type="entry name" value="MurD-like peptide ligases, peptide-binding domain"/>
    <property type="match status" value="1"/>
</dbReference>
<comment type="catalytic activity">
    <reaction evidence="20">
        <text>7,8-dihydropteroate + L-glutamate + ATP = 7,8-dihydrofolate + ADP + phosphate + H(+)</text>
        <dbReference type="Rhea" id="RHEA:23584"/>
        <dbReference type="ChEBI" id="CHEBI:15378"/>
        <dbReference type="ChEBI" id="CHEBI:17839"/>
        <dbReference type="ChEBI" id="CHEBI:29985"/>
        <dbReference type="ChEBI" id="CHEBI:30616"/>
        <dbReference type="ChEBI" id="CHEBI:43474"/>
        <dbReference type="ChEBI" id="CHEBI:57451"/>
        <dbReference type="ChEBI" id="CHEBI:456216"/>
        <dbReference type="EC" id="6.3.2.12"/>
    </reaction>
</comment>
<dbReference type="InterPro" id="IPR001645">
    <property type="entry name" value="Folylpolyglutamate_synth"/>
</dbReference>
<dbReference type="EC" id="6.3.2.17" evidence="6"/>
<keyword evidence="12" id="KW-0460">Magnesium</keyword>
<organism evidence="24 25">
    <name type="scientific">Candidatus Anaerobiospirillum merdipullorum</name>
    <dbReference type="NCBI Taxonomy" id="2838450"/>
    <lineage>
        <taxon>Bacteria</taxon>
        <taxon>Pseudomonadati</taxon>
        <taxon>Pseudomonadota</taxon>
        <taxon>Gammaproteobacteria</taxon>
        <taxon>Aeromonadales</taxon>
        <taxon>Succinivibrionaceae</taxon>
        <taxon>Anaerobiospirillum</taxon>
    </lineage>
</organism>
<evidence type="ECO:0000256" key="21">
    <source>
        <dbReference type="PIRNR" id="PIRNR001563"/>
    </source>
</evidence>
<comment type="function">
    <text evidence="1">Functions in two distinct reactions of the de novo folate biosynthetic pathway. Catalyzes the addition of a glutamate residue to dihydropteroate (7,8-dihydropteroate or H2Pte) to form dihydrofolate (7,8-dihydrofolate monoglutamate or H2Pte-Glu). Also catalyzes successive additions of L-glutamate to tetrahydrofolate or 10-formyltetrahydrofolate or 5,10-methylenetetrahydrofolate, leading to folylpolyglutamate derivatives.</text>
</comment>
<dbReference type="PANTHER" id="PTHR11136:SF0">
    <property type="entry name" value="DIHYDROFOLATE SYNTHETASE-RELATED"/>
    <property type="match status" value="1"/>
</dbReference>
<evidence type="ECO:0000256" key="9">
    <source>
        <dbReference type="ARBA" id="ARBA00022723"/>
    </source>
</evidence>
<evidence type="ECO:0000259" key="22">
    <source>
        <dbReference type="Pfam" id="PF02875"/>
    </source>
</evidence>
<dbReference type="SUPFAM" id="SSF53623">
    <property type="entry name" value="MurD-like peptide ligases, catalytic domain"/>
    <property type="match status" value="1"/>
</dbReference>
<dbReference type="Pfam" id="PF08245">
    <property type="entry name" value="Mur_ligase_M"/>
    <property type="match status" value="1"/>
</dbReference>
<proteinExistence type="inferred from homology"/>
<comment type="pathway">
    <text evidence="2">Cofactor biosynthesis; tetrahydrofolate biosynthesis; 7,8-dihydrofolate from 2-amino-4-hydroxy-6-hydroxymethyl-7,8-dihydropteridine diphosphate and 4-aminobenzoate: step 2/2.</text>
</comment>
<dbReference type="EMBL" id="JAHLFG010000049">
    <property type="protein sequence ID" value="MBU3826761.1"/>
    <property type="molecule type" value="Genomic_DNA"/>
</dbReference>
<evidence type="ECO:0000256" key="15">
    <source>
        <dbReference type="ARBA" id="ARBA00030592"/>
    </source>
</evidence>
<evidence type="ECO:0000256" key="11">
    <source>
        <dbReference type="ARBA" id="ARBA00022840"/>
    </source>
</evidence>
<evidence type="ECO:0000256" key="10">
    <source>
        <dbReference type="ARBA" id="ARBA00022741"/>
    </source>
</evidence>
<comment type="pathway">
    <text evidence="3">Cofactor biosynthesis; tetrahydrofolylpolyglutamate biosynthesis.</text>
</comment>
<dbReference type="GO" id="GO:0004326">
    <property type="term" value="F:tetrahydrofolylpolyglutamate synthase activity"/>
    <property type="evidence" value="ECO:0007669"/>
    <property type="project" value="UniProtKB-EC"/>
</dbReference>
<comment type="catalytic activity">
    <reaction evidence="17">
        <text>(6S)-5,6,7,8-tetrahydrofolyl-(gamma-L-Glu)(n) + L-glutamate + ATP = (6S)-5,6,7,8-tetrahydrofolyl-(gamma-L-Glu)(n+1) + ADP + phosphate + H(+)</text>
        <dbReference type="Rhea" id="RHEA:10580"/>
        <dbReference type="Rhea" id="RHEA-COMP:14738"/>
        <dbReference type="Rhea" id="RHEA-COMP:14740"/>
        <dbReference type="ChEBI" id="CHEBI:15378"/>
        <dbReference type="ChEBI" id="CHEBI:29985"/>
        <dbReference type="ChEBI" id="CHEBI:30616"/>
        <dbReference type="ChEBI" id="CHEBI:43474"/>
        <dbReference type="ChEBI" id="CHEBI:141005"/>
        <dbReference type="ChEBI" id="CHEBI:456216"/>
        <dbReference type="EC" id="6.3.2.17"/>
    </reaction>
</comment>
<evidence type="ECO:0000256" key="3">
    <source>
        <dbReference type="ARBA" id="ARBA00005150"/>
    </source>
</evidence>
<feature type="domain" description="Mur ligase C-terminal" evidence="22">
    <location>
        <begin position="289"/>
        <end position="413"/>
    </location>
</feature>
<dbReference type="Pfam" id="PF02875">
    <property type="entry name" value="Mur_ligase_C"/>
    <property type="match status" value="1"/>
</dbReference>
<evidence type="ECO:0000256" key="19">
    <source>
        <dbReference type="ARBA" id="ARBA00049035"/>
    </source>
</evidence>
<evidence type="ECO:0000256" key="7">
    <source>
        <dbReference type="ARBA" id="ARBA00019357"/>
    </source>
</evidence>
<protein>
    <recommendedName>
        <fullName evidence="7">Dihydrofolate synthase/folylpolyglutamate synthase</fullName>
        <ecNumber evidence="5">6.3.2.12</ecNumber>
        <ecNumber evidence="6">6.3.2.17</ecNumber>
    </recommendedName>
    <alternativeName>
        <fullName evidence="16">Folylpoly-gamma-glutamate synthetase-dihydrofolate synthetase</fullName>
    </alternativeName>
    <alternativeName>
        <fullName evidence="14">Folylpolyglutamate synthetase</fullName>
    </alternativeName>
    <alternativeName>
        <fullName evidence="15">Tetrahydrofolylpolyglutamate synthase</fullName>
    </alternativeName>
</protein>
<dbReference type="GO" id="GO:0046656">
    <property type="term" value="P:folic acid biosynthetic process"/>
    <property type="evidence" value="ECO:0007669"/>
    <property type="project" value="UniProtKB-KW"/>
</dbReference>
<keyword evidence="13" id="KW-0289">Folate biosynthesis</keyword>
<dbReference type="InterPro" id="IPR004101">
    <property type="entry name" value="Mur_ligase_C"/>
</dbReference>
<evidence type="ECO:0000256" key="4">
    <source>
        <dbReference type="ARBA" id="ARBA00008276"/>
    </source>
</evidence>
<sequence length="425" mass="45728">MTMQSIRELKDWLAYLEALNPDHMELGLDRVQSVLARMHLDFSSTFIIEVAGTNGKGSSCALLDAALRAGGYSCGLYTSPHLHRFNERVRINGREATDAALCEGFAAVFAAKEEIGLTYFEFTTLCAFYLFAKAKVRCMVLEIGLGGRLDAVNVLDAKIALITSIGLDHVHILGHSIAQIAREKAGIIKPHAQVVAAQLSAEAQAVLINKAASCDASLYLQGRDFTATQDKTGFDYRFGAEPTISYGPSLVPAICVPAVLTVLHLMQAQGFVLPHAALEQALATAVLPGRMQLRSRHPDIYLDVGHNVQAAEHLCAQLKSRPLPPGARRVAVIGMLKDKDIEGVLHLLAPQFDAFYLSTLPGGRGENAQRLQQALSTEVSSDKLHSFASVAAALQQARQDVQDQDEIVVCGSFVTVAAADSALEA</sequence>
<evidence type="ECO:0000256" key="8">
    <source>
        <dbReference type="ARBA" id="ARBA00022598"/>
    </source>
</evidence>
<keyword evidence="9" id="KW-0479">Metal-binding</keyword>
<dbReference type="PANTHER" id="PTHR11136">
    <property type="entry name" value="FOLYLPOLYGLUTAMATE SYNTHASE-RELATED"/>
    <property type="match status" value="1"/>
</dbReference>
<comment type="caution">
    <text evidence="24">The sequence shown here is derived from an EMBL/GenBank/DDBJ whole genome shotgun (WGS) entry which is preliminary data.</text>
</comment>
<keyword evidence="11 21" id="KW-0067">ATP-binding</keyword>
<dbReference type="InterPro" id="IPR013221">
    <property type="entry name" value="Mur_ligase_cen"/>
</dbReference>
<dbReference type="PIRSF" id="PIRSF001563">
    <property type="entry name" value="Folylpolyglu_synth"/>
    <property type="match status" value="1"/>
</dbReference>
<reference evidence="24" key="1">
    <citation type="journal article" date="2021" name="PeerJ">
        <title>Extensive microbial diversity within the chicken gut microbiome revealed by metagenomics and culture.</title>
        <authorList>
            <person name="Gilroy R."/>
            <person name="Ravi A."/>
            <person name="Getino M."/>
            <person name="Pursley I."/>
            <person name="Horton D.L."/>
            <person name="Alikhan N.F."/>
            <person name="Baker D."/>
            <person name="Gharbi K."/>
            <person name="Hall N."/>
            <person name="Watson M."/>
            <person name="Adriaenssens E.M."/>
            <person name="Foster-Nyarko E."/>
            <person name="Jarju S."/>
            <person name="Secka A."/>
            <person name="Antonio M."/>
            <person name="Oren A."/>
            <person name="Chaudhuri R.R."/>
            <person name="La Ragione R."/>
            <person name="Hildebrand F."/>
            <person name="Pallen M.J."/>
        </authorList>
    </citation>
    <scope>NUCLEOTIDE SEQUENCE</scope>
    <source>
        <strain evidence="24">687</strain>
    </source>
</reference>
<dbReference type="AlphaFoldDB" id="A0A9E2NS22"/>
<dbReference type="InterPro" id="IPR036615">
    <property type="entry name" value="Mur_ligase_C_dom_sf"/>
</dbReference>
<keyword evidence="8 21" id="KW-0436">Ligase</keyword>
<dbReference type="GO" id="GO:0005524">
    <property type="term" value="F:ATP binding"/>
    <property type="evidence" value="ECO:0007669"/>
    <property type="project" value="UniProtKB-KW"/>
</dbReference>
<evidence type="ECO:0000256" key="12">
    <source>
        <dbReference type="ARBA" id="ARBA00022842"/>
    </source>
</evidence>